<evidence type="ECO:0000256" key="2">
    <source>
        <dbReference type="ARBA" id="ARBA00022801"/>
    </source>
</evidence>
<evidence type="ECO:0000313" key="7">
    <source>
        <dbReference type="EMBL" id="KAJ7038866.1"/>
    </source>
</evidence>
<dbReference type="Proteomes" id="UP001218188">
    <property type="component" value="Unassembled WGS sequence"/>
</dbReference>
<dbReference type="AlphaFoldDB" id="A0AAD6T348"/>
<dbReference type="GO" id="GO:0008094">
    <property type="term" value="F:ATP-dependent activity, acting on DNA"/>
    <property type="evidence" value="ECO:0007669"/>
    <property type="project" value="TreeGrafter"/>
</dbReference>
<name>A0AAD6T348_9AGAR</name>
<evidence type="ECO:0000259" key="6">
    <source>
        <dbReference type="PROSITE" id="PS51194"/>
    </source>
</evidence>
<dbReference type="InterPro" id="IPR014001">
    <property type="entry name" value="Helicase_ATP-bd"/>
</dbReference>
<keyword evidence="2" id="KW-0378">Hydrolase</keyword>
<dbReference type="PROSITE" id="PS51192">
    <property type="entry name" value="HELICASE_ATP_BIND_1"/>
    <property type="match status" value="1"/>
</dbReference>
<keyword evidence="8" id="KW-1185">Reference proteome</keyword>
<accession>A0AAD6T348</accession>
<dbReference type="Pfam" id="PF00176">
    <property type="entry name" value="SNF2-rel_dom"/>
    <property type="match status" value="1"/>
</dbReference>
<organism evidence="7 8">
    <name type="scientific">Mycena alexandri</name>
    <dbReference type="NCBI Taxonomy" id="1745969"/>
    <lineage>
        <taxon>Eukaryota</taxon>
        <taxon>Fungi</taxon>
        <taxon>Dikarya</taxon>
        <taxon>Basidiomycota</taxon>
        <taxon>Agaricomycotina</taxon>
        <taxon>Agaricomycetes</taxon>
        <taxon>Agaricomycetidae</taxon>
        <taxon>Agaricales</taxon>
        <taxon>Marasmiineae</taxon>
        <taxon>Mycenaceae</taxon>
        <taxon>Mycena</taxon>
    </lineage>
</organism>
<evidence type="ECO:0000256" key="4">
    <source>
        <dbReference type="SAM" id="MobiDB-lite"/>
    </source>
</evidence>
<comment type="caution">
    <text evidence="7">The sequence shown here is derived from an EMBL/GenBank/DDBJ whole genome shotgun (WGS) entry which is preliminary data.</text>
</comment>
<dbReference type="CDD" id="cd18008">
    <property type="entry name" value="DEXDc_SHPRH-like"/>
    <property type="match status" value="1"/>
</dbReference>
<evidence type="ECO:0000256" key="3">
    <source>
        <dbReference type="ARBA" id="ARBA00022840"/>
    </source>
</evidence>
<sequence length="708" mass="79576">MSAPVRDPRAPRASLPSSHVPPTTPIRGPRASLGLPSRAPTTPTTSPVHSRESLGTPKTPAATPTKPRYVEIDDDSGDEDSDLPIQDVNTILQTQPYISPIRHKTYHEHLEWLKREDDLTPVADPQDVESFVQTLSGERFNKGLTLEQATLNLEMTPDSGFLPGLNVALMPHQITGVAACVKQEKSSYLGGFLADEMGLGKTMQMIAVIIKNPSQNPSRKTTLVVAPLATIGQWEAEIDKVTGPEGLKCLLYHGTDKPKKPKTLLQYDVVLTTYGTLGRQYQDPQSPLFSVEFYRIILDEAHWIRNYRSKRSASAVALRGRYRWGLSGTPMVNRLGDFYAYIRFLRIPCWHDLNTFKRQITKHEAKNSTLAVKRLQEVLDVFLLRRLKSTVMDGKPLLQLLEKKVIIERLEFSDEERQIYDALQFSAQKSFHHLLRNALVYKKITKVLTLLLRLRQVCSHPALVKSYIDAQDDLVLQTRLTAFLTGKEEEALQEIEAEEALQKVGGEEDDEDSDDDEIDVDVNMDEENGDAVAPSTKMKFMMECIARVLGEGSGQKWTALLSLAALYLQKAEITYQRYQGNMSRRQREYSVRQFMKEDGTEPVMLLSLLCGGAGLNLTRANHLICLDLGWSPAVENQAFDRIHRLGQTRPVFIHRVVIADTVEDRILALQERKQNLADGSLGEGKGKSFRALSHKELAVLFGTTLKAR</sequence>
<feature type="compositionally biased region" description="Low complexity" evidence="4">
    <location>
        <begin position="36"/>
        <end position="47"/>
    </location>
</feature>
<reference evidence="7" key="1">
    <citation type="submission" date="2023-03" db="EMBL/GenBank/DDBJ databases">
        <title>Massive genome expansion in bonnet fungi (Mycena s.s.) driven by repeated elements and novel gene families across ecological guilds.</title>
        <authorList>
            <consortium name="Lawrence Berkeley National Laboratory"/>
            <person name="Harder C.B."/>
            <person name="Miyauchi S."/>
            <person name="Viragh M."/>
            <person name="Kuo A."/>
            <person name="Thoen E."/>
            <person name="Andreopoulos B."/>
            <person name="Lu D."/>
            <person name="Skrede I."/>
            <person name="Drula E."/>
            <person name="Henrissat B."/>
            <person name="Morin E."/>
            <person name="Kohler A."/>
            <person name="Barry K."/>
            <person name="LaButti K."/>
            <person name="Morin E."/>
            <person name="Salamov A."/>
            <person name="Lipzen A."/>
            <person name="Mereny Z."/>
            <person name="Hegedus B."/>
            <person name="Baldrian P."/>
            <person name="Stursova M."/>
            <person name="Weitz H."/>
            <person name="Taylor A."/>
            <person name="Grigoriev I.V."/>
            <person name="Nagy L.G."/>
            <person name="Martin F."/>
            <person name="Kauserud H."/>
        </authorList>
    </citation>
    <scope>NUCLEOTIDE SEQUENCE</scope>
    <source>
        <strain evidence="7">CBHHK200</strain>
    </source>
</reference>
<dbReference type="GO" id="GO:0000724">
    <property type="term" value="P:double-strand break repair via homologous recombination"/>
    <property type="evidence" value="ECO:0007669"/>
    <property type="project" value="TreeGrafter"/>
</dbReference>
<feature type="compositionally biased region" description="Basic and acidic residues" evidence="4">
    <location>
        <begin position="1"/>
        <end position="10"/>
    </location>
</feature>
<gene>
    <name evidence="7" type="ORF">C8F04DRAFT_330792</name>
</gene>
<dbReference type="PROSITE" id="PS51194">
    <property type="entry name" value="HELICASE_CTER"/>
    <property type="match status" value="1"/>
</dbReference>
<dbReference type="PANTHER" id="PTHR45626">
    <property type="entry name" value="TRANSCRIPTION TERMINATION FACTOR 2-RELATED"/>
    <property type="match status" value="1"/>
</dbReference>
<evidence type="ECO:0000259" key="5">
    <source>
        <dbReference type="PROSITE" id="PS51192"/>
    </source>
</evidence>
<dbReference type="InterPro" id="IPR038718">
    <property type="entry name" value="SNF2-like_sf"/>
</dbReference>
<dbReference type="SUPFAM" id="SSF52540">
    <property type="entry name" value="P-loop containing nucleoside triphosphate hydrolases"/>
    <property type="match status" value="2"/>
</dbReference>
<dbReference type="Pfam" id="PF00271">
    <property type="entry name" value="Helicase_C"/>
    <property type="match status" value="1"/>
</dbReference>
<evidence type="ECO:0000313" key="8">
    <source>
        <dbReference type="Proteomes" id="UP001218188"/>
    </source>
</evidence>
<dbReference type="SMART" id="SM00487">
    <property type="entry name" value="DEXDc"/>
    <property type="match status" value="1"/>
</dbReference>
<dbReference type="GO" id="GO:0005634">
    <property type="term" value="C:nucleus"/>
    <property type="evidence" value="ECO:0007669"/>
    <property type="project" value="TreeGrafter"/>
</dbReference>
<dbReference type="SMART" id="SM00490">
    <property type="entry name" value="HELICc"/>
    <property type="match status" value="1"/>
</dbReference>
<dbReference type="CDD" id="cd18793">
    <property type="entry name" value="SF2_C_SNF"/>
    <property type="match status" value="1"/>
</dbReference>
<dbReference type="Gene3D" id="3.40.50.300">
    <property type="entry name" value="P-loop containing nucleotide triphosphate hydrolases"/>
    <property type="match status" value="1"/>
</dbReference>
<dbReference type="InterPro" id="IPR027417">
    <property type="entry name" value="P-loop_NTPase"/>
</dbReference>
<dbReference type="PANTHER" id="PTHR45626:SF16">
    <property type="entry name" value="ATP-DEPENDENT HELICASE ULS1"/>
    <property type="match status" value="1"/>
</dbReference>
<feature type="domain" description="Helicase ATP-binding" evidence="5">
    <location>
        <begin position="182"/>
        <end position="348"/>
    </location>
</feature>
<keyword evidence="3" id="KW-0067">ATP-binding</keyword>
<dbReference type="EMBL" id="JARJCM010000029">
    <property type="protein sequence ID" value="KAJ7038866.1"/>
    <property type="molecule type" value="Genomic_DNA"/>
</dbReference>
<dbReference type="InterPro" id="IPR049730">
    <property type="entry name" value="SNF2/RAD54-like_C"/>
</dbReference>
<keyword evidence="1" id="KW-0547">Nucleotide-binding</keyword>
<dbReference type="InterPro" id="IPR001650">
    <property type="entry name" value="Helicase_C-like"/>
</dbReference>
<feature type="compositionally biased region" description="Acidic residues" evidence="4">
    <location>
        <begin position="72"/>
        <end position="82"/>
    </location>
</feature>
<feature type="region of interest" description="Disordered" evidence="4">
    <location>
        <begin position="1"/>
        <end position="82"/>
    </location>
</feature>
<dbReference type="GO" id="GO:0005524">
    <property type="term" value="F:ATP binding"/>
    <property type="evidence" value="ECO:0007669"/>
    <property type="project" value="UniProtKB-KW"/>
</dbReference>
<protein>
    <submittedName>
        <fullName evidence="7">SNF2 family N-terminal domain-containing protein</fullName>
    </submittedName>
</protein>
<dbReference type="InterPro" id="IPR050628">
    <property type="entry name" value="SNF2_RAD54_helicase_TF"/>
</dbReference>
<feature type="compositionally biased region" description="Low complexity" evidence="4">
    <location>
        <begin position="56"/>
        <end position="67"/>
    </location>
</feature>
<dbReference type="Gene3D" id="3.40.50.10810">
    <property type="entry name" value="Tandem AAA-ATPase domain"/>
    <property type="match status" value="1"/>
</dbReference>
<proteinExistence type="predicted"/>
<feature type="domain" description="Helicase C-terminal" evidence="6">
    <location>
        <begin position="516"/>
        <end position="693"/>
    </location>
</feature>
<dbReference type="GO" id="GO:0016787">
    <property type="term" value="F:hydrolase activity"/>
    <property type="evidence" value="ECO:0007669"/>
    <property type="project" value="UniProtKB-KW"/>
</dbReference>
<dbReference type="InterPro" id="IPR000330">
    <property type="entry name" value="SNF2_N"/>
</dbReference>
<evidence type="ECO:0000256" key="1">
    <source>
        <dbReference type="ARBA" id="ARBA00022741"/>
    </source>
</evidence>
<dbReference type="GO" id="GO:0005737">
    <property type="term" value="C:cytoplasm"/>
    <property type="evidence" value="ECO:0007669"/>
    <property type="project" value="TreeGrafter"/>
</dbReference>